<dbReference type="PANTHER" id="PTHR11757:SF19">
    <property type="entry name" value="PROLYL ENDOPEPTIDASE-LIKE"/>
    <property type="match status" value="1"/>
</dbReference>
<dbReference type="InterPro" id="IPR029058">
    <property type="entry name" value="AB_hydrolase_fold"/>
</dbReference>
<dbReference type="SUPFAM" id="SSF53474">
    <property type="entry name" value="alpha/beta-Hydrolases"/>
    <property type="match status" value="1"/>
</dbReference>
<reference evidence="8 9" key="1">
    <citation type="journal article" date="2019" name="Int. J. Syst. Evol. Microbiol.">
        <title>The Global Catalogue of Microorganisms (GCM) 10K type strain sequencing project: providing services to taxonomists for standard genome sequencing and annotation.</title>
        <authorList>
            <consortium name="The Broad Institute Genomics Platform"/>
            <consortium name="The Broad Institute Genome Sequencing Center for Infectious Disease"/>
            <person name="Wu L."/>
            <person name="Ma J."/>
        </authorList>
    </citation>
    <scope>NUCLEOTIDE SEQUENCE [LARGE SCALE GENOMIC DNA]</scope>
    <source>
        <strain evidence="8 9">JCM 15900</strain>
    </source>
</reference>
<dbReference type="Gene3D" id="2.130.10.120">
    <property type="entry name" value="Prolyl oligopeptidase, N-terminal domain"/>
    <property type="match status" value="1"/>
</dbReference>
<name>A0ABN2WE46_9MICO</name>
<dbReference type="InterPro" id="IPR001375">
    <property type="entry name" value="Peptidase_S9_cat"/>
</dbReference>
<keyword evidence="4" id="KW-0720">Serine protease</keyword>
<dbReference type="Gene3D" id="3.40.50.1820">
    <property type="entry name" value="alpha/beta hydrolase"/>
    <property type="match status" value="1"/>
</dbReference>
<gene>
    <name evidence="8" type="ORF">GCM10009823_06760</name>
</gene>
<evidence type="ECO:0000313" key="9">
    <source>
        <dbReference type="Proteomes" id="UP001500984"/>
    </source>
</evidence>
<accession>A0ABN2WE46</accession>
<keyword evidence="9" id="KW-1185">Reference proteome</keyword>
<evidence type="ECO:0000256" key="5">
    <source>
        <dbReference type="SAM" id="MobiDB-lite"/>
    </source>
</evidence>
<evidence type="ECO:0000313" key="8">
    <source>
        <dbReference type="EMBL" id="GAA2090368.1"/>
    </source>
</evidence>
<feature type="domain" description="Peptidase S9 prolyl oligopeptidase catalytic" evidence="6">
    <location>
        <begin position="506"/>
        <end position="719"/>
    </location>
</feature>
<keyword evidence="3" id="KW-0378">Hydrolase</keyword>
<dbReference type="InterPro" id="IPR023302">
    <property type="entry name" value="Pept_S9A_N"/>
</dbReference>
<feature type="compositionally biased region" description="Low complexity" evidence="5">
    <location>
        <begin position="1"/>
        <end position="11"/>
    </location>
</feature>
<evidence type="ECO:0000256" key="4">
    <source>
        <dbReference type="ARBA" id="ARBA00022825"/>
    </source>
</evidence>
<dbReference type="EMBL" id="BAAAPZ010000002">
    <property type="protein sequence ID" value="GAA2090368.1"/>
    <property type="molecule type" value="Genomic_DNA"/>
</dbReference>
<dbReference type="PROSITE" id="PS00708">
    <property type="entry name" value="PRO_ENDOPEP_SER"/>
    <property type="match status" value="1"/>
</dbReference>
<evidence type="ECO:0000259" key="6">
    <source>
        <dbReference type="Pfam" id="PF00326"/>
    </source>
</evidence>
<protein>
    <submittedName>
        <fullName evidence="8">S9 family peptidase</fullName>
    </submittedName>
</protein>
<dbReference type="SUPFAM" id="SSF50993">
    <property type="entry name" value="Peptidase/esterase 'gauge' domain"/>
    <property type="match status" value="1"/>
</dbReference>
<dbReference type="Pfam" id="PF00326">
    <property type="entry name" value="Peptidase_S9"/>
    <property type="match status" value="1"/>
</dbReference>
<dbReference type="RefSeq" id="WP_344335147.1">
    <property type="nucleotide sequence ID" value="NZ_BAAAPZ010000002.1"/>
</dbReference>
<feature type="domain" description="Peptidase S9A N-terminal" evidence="7">
    <location>
        <begin position="20"/>
        <end position="444"/>
    </location>
</feature>
<organism evidence="8 9">
    <name type="scientific">Brevibacterium salitolerans</name>
    <dbReference type="NCBI Taxonomy" id="1403566"/>
    <lineage>
        <taxon>Bacteria</taxon>
        <taxon>Bacillati</taxon>
        <taxon>Actinomycetota</taxon>
        <taxon>Actinomycetes</taxon>
        <taxon>Micrococcales</taxon>
        <taxon>Brevibacteriaceae</taxon>
        <taxon>Brevibacterium</taxon>
    </lineage>
</organism>
<comment type="caution">
    <text evidence="8">The sequence shown here is derived from an EMBL/GenBank/DDBJ whole genome shotgun (WGS) entry which is preliminary data.</text>
</comment>
<comment type="similarity">
    <text evidence="1">Belongs to the peptidase S9A family.</text>
</comment>
<evidence type="ECO:0000256" key="1">
    <source>
        <dbReference type="ARBA" id="ARBA00005228"/>
    </source>
</evidence>
<dbReference type="InterPro" id="IPR002470">
    <property type="entry name" value="Peptidase_S9A"/>
</dbReference>
<proteinExistence type="inferred from homology"/>
<sequence length="725" mass="79213">MSSASPSPASARVSDPVQPPVAPSRPRPRTHHGHTFWDPYEWMRDTDSAEVRAHLEAENAHTQARTAHLADLREEVFSEIVSRVRLTDMSVPVRLGAWWLFTRSEEGKDYRVHCRVPARPGDWTPPEVDPGRALPGEQVLLDCNAEAAGTDFFSLGALSCSHDGSRMVWAVDTTGDELFTLRIRDLTTGADLPETIARTFAGAELDPAGEHVYYTTADEAWRPHRLWRHRVGTSPAEDELLLEEPDESFWLGFDLSRSGAFALVSSQSKNTSEWWTLDLRTPGARPVPVLPREEGVEYSVEHCVRGGEDRLLLTHNRERRNFSIVDVPLTDPQAAGIPVAGALTEEAAGARIEGVDAFADFLAVSFRQGGFARVGIVSWSGGAGRGAWGPVREIRPADSALGTTVPVQNLAWDQPHVRVSHESFVEPHSILDADAATGALRLRRRQEVLGGVDTADYAQRLDWAEAADGTRIPVSLVWKPSAVGAGEPAPTVLYGYGSYETSMDPYFSVARLSLLDRGVVWAVAHVRGGGELGRSWYEQGRLEHKQNTFSDFADAARHLIAAGLTTPDRLAAMGGSAGGLLMGAVANQAPELFAAILADVPFVDPLTSILMPELPLTVVEWDEWGDPLHDPEAYARIRAYSPYENVTEQRYPRILAVTSLHDTRVLCVEPAKWTARLREVGADVLLRTEMSAGHGGASGRYGAWRDTAFEFAWLLEAIGAGAAGD</sequence>
<dbReference type="PANTHER" id="PTHR11757">
    <property type="entry name" value="PROTEASE FAMILY S9A OLIGOPEPTIDASE"/>
    <property type="match status" value="1"/>
</dbReference>
<feature type="region of interest" description="Disordered" evidence="5">
    <location>
        <begin position="1"/>
        <end position="37"/>
    </location>
</feature>
<evidence type="ECO:0000256" key="3">
    <source>
        <dbReference type="ARBA" id="ARBA00022801"/>
    </source>
</evidence>
<evidence type="ECO:0000259" key="7">
    <source>
        <dbReference type="Pfam" id="PF02897"/>
    </source>
</evidence>
<dbReference type="InterPro" id="IPR051543">
    <property type="entry name" value="Serine_Peptidase_S9A"/>
</dbReference>
<keyword evidence="2" id="KW-0645">Protease</keyword>
<dbReference type="Pfam" id="PF02897">
    <property type="entry name" value="Peptidase_S9_N"/>
    <property type="match status" value="1"/>
</dbReference>
<dbReference type="Proteomes" id="UP001500984">
    <property type="component" value="Unassembled WGS sequence"/>
</dbReference>
<evidence type="ECO:0000256" key="2">
    <source>
        <dbReference type="ARBA" id="ARBA00022670"/>
    </source>
</evidence>
<dbReference type="PRINTS" id="PR00862">
    <property type="entry name" value="PROLIGOPTASE"/>
</dbReference>
<dbReference type="InterPro" id="IPR002471">
    <property type="entry name" value="Pept_S9_AS"/>
</dbReference>